<dbReference type="Proteomes" id="UP000244677">
    <property type="component" value="Chromosome"/>
</dbReference>
<gene>
    <name evidence="2" type="ORF">FK004_12940</name>
</gene>
<keyword evidence="3" id="KW-1185">Reference proteome</keyword>
<evidence type="ECO:0000256" key="1">
    <source>
        <dbReference type="SAM" id="Phobius"/>
    </source>
</evidence>
<reference evidence="2 3" key="1">
    <citation type="submission" date="2017-04" db="EMBL/GenBank/DDBJ databases">
        <title>Complete genome sequence of Flavobacterium kingsejong AJ004.</title>
        <authorList>
            <person name="Lee P.C."/>
        </authorList>
    </citation>
    <scope>NUCLEOTIDE SEQUENCE [LARGE SCALE GENOMIC DNA]</scope>
    <source>
        <strain evidence="2 3">AJ004</strain>
    </source>
</reference>
<dbReference type="RefSeq" id="WP_108737603.1">
    <property type="nucleotide sequence ID" value="NZ_CP020919.1"/>
</dbReference>
<name>A0A2S1LQN3_9FLAO</name>
<evidence type="ECO:0000313" key="3">
    <source>
        <dbReference type="Proteomes" id="UP000244677"/>
    </source>
</evidence>
<keyword evidence="1" id="KW-0812">Transmembrane</keyword>
<sequence length="228" mass="26653">MKKYLTPLILVAVALTAVLYFTFWNTLIDLDTLPEHFDSKKLQKDFKTKYNDDYGAQLDTLYSNDMDHDAYSNDPHSFGYSWNMAFWKNKPIAKYYSIDCNRFSVMETKKHEFIAVCGVSEITSPDDFEKTVKKLTDVYGTPEIVSTEFYGAYTNYIWTTRDRIIELASGKKSGEGTVKINVDEDKKSIRANPETEEEYLCIVYIINKKYNHYIENMIFKSGDWVYLH</sequence>
<feature type="transmembrane region" description="Helical" evidence="1">
    <location>
        <begin position="7"/>
        <end position="27"/>
    </location>
</feature>
<keyword evidence="1" id="KW-1133">Transmembrane helix</keyword>
<evidence type="ECO:0000313" key="2">
    <source>
        <dbReference type="EMBL" id="AWG26065.1"/>
    </source>
</evidence>
<proteinExistence type="predicted"/>
<dbReference type="KEGG" id="fki:FK004_12940"/>
<organism evidence="2 3">
    <name type="scientific">Flavobacterium kingsejongi</name>
    <dbReference type="NCBI Taxonomy" id="1678728"/>
    <lineage>
        <taxon>Bacteria</taxon>
        <taxon>Pseudomonadati</taxon>
        <taxon>Bacteroidota</taxon>
        <taxon>Flavobacteriia</taxon>
        <taxon>Flavobacteriales</taxon>
        <taxon>Flavobacteriaceae</taxon>
        <taxon>Flavobacterium</taxon>
    </lineage>
</organism>
<keyword evidence="1" id="KW-0472">Membrane</keyword>
<dbReference type="OrthoDB" id="1454218at2"/>
<protein>
    <submittedName>
        <fullName evidence="2">Uncharacterized protein</fullName>
    </submittedName>
</protein>
<dbReference type="EMBL" id="CP020919">
    <property type="protein sequence ID" value="AWG26065.1"/>
    <property type="molecule type" value="Genomic_DNA"/>
</dbReference>
<dbReference type="AlphaFoldDB" id="A0A2S1LQN3"/>
<accession>A0A2S1LQN3</accession>